<evidence type="ECO:0000256" key="1">
    <source>
        <dbReference type="SAM" id="MobiDB-lite"/>
    </source>
</evidence>
<name>A0A6G0JNN5_9STRA</name>
<protein>
    <submittedName>
        <fullName evidence="2">Uncharacterized protein</fullName>
    </submittedName>
</protein>
<evidence type="ECO:0000313" key="2">
    <source>
        <dbReference type="EMBL" id="KAE9062386.1"/>
    </source>
</evidence>
<dbReference type="AlphaFoldDB" id="A0A6G0JNN5"/>
<dbReference type="Proteomes" id="UP000488956">
    <property type="component" value="Unassembled WGS sequence"/>
</dbReference>
<dbReference type="EMBL" id="QXFX01004905">
    <property type="protein sequence ID" value="KAE9062386.1"/>
    <property type="molecule type" value="Genomic_DNA"/>
</dbReference>
<organism evidence="2 3">
    <name type="scientific">Phytophthora fragariae</name>
    <dbReference type="NCBI Taxonomy" id="53985"/>
    <lineage>
        <taxon>Eukaryota</taxon>
        <taxon>Sar</taxon>
        <taxon>Stramenopiles</taxon>
        <taxon>Oomycota</taxon>
        <taxon>Peronosporomycetes</taxon>
        <taxon>Peronosporales</taxon>
        <taxon>Peronosporaceae</taxon>
        <taxon>Phytophthora</taxon>
    </lineage>
</organism>
<proteinExistence type="predicted"/>
<accession>A0A6G0JNN5</accession>
<comment type="caution">
    <text evidence="2">The sequence shown here is derived from an EMBL/GenBank/DDBJ whole genome shotgun (WGS) entry which is preliminary data.</text>
</comment>
<sequence>MLPTFSDDADKLLVRLVFQYAQQNRRVEWSTVARKLRRFRINKTTKELETRLRTPKRAHGNDLSKSPPASSVLRAVPTVQAIPPQAVRDLSSWTTKLQYAFSAPSSVRLPRPMPNRKLVCYMRTLESFSHKR</sequence>
<feature type="region of interest" description="Disordered" evidence="1">
    <location>
        <begin position="46"/>
        <end position="70"/>
    </location>
</feature>
<reference evidence="2 3" key="1">
    <citation type="submission" date="2018-09" db="EMBL/GenBank/DDBJ databases">
        <title>Genomic investigation of the strawberry pathogen Phytophthora fragariae indicates pathogenicity is determined by transcriptional variation in three key races.</title>
        <authorList>
            <person name="Adams T.M."/>
            <person name="Armitage A.D."/>
            <person name="Sobczyk M.K."/>
            <person name="Bates H.J."/>
            <person name="Dunwell J.M."/>
            <person name="Nellist C.F."/>
            <person name="Harrison R.J."/>
        </authorList>
    </citation>
    <scope>NUCLEOTIDE SEQUENCE [LARGE SCALE GENOMIC DNA]</scope>
    <source>
        <strain evidence="2 3">ONT-3</strain>
    </source>
</reference>
<gene>
    <name evidence="2" type="ORF">PF010_g29424</name>
</gene>
<evidence type="ECO:0000313" key="3">
    <source>
        <dbReference type="Proteomes" id="UP000488956"/>
    </source>
</evidence>